<dbReference type="GO" id="GO:0005886">
    <property type="term" value="C:plasma membrane"/>
    <property type="evidence" value="ECO:0007669"/>
    <property type="project" value="UniProtKB-SubCell"/>
</dbReference>
<dbReference type="InterPro" id="IPR038377">
    <property type="entry name" value="Na/Glc_symporter_sf"/>
</dbReference>
<evidence type="ECO:0000256" key="8">
    <source>
        <dbReference type="ARBA" id="ARBA00023053"/>
    </source>
</evidence>
<comment type="function">
    <text evidence="14">Catalyzes the sodium-dependent uptake of extracellular L-proline.</text>
</comment>
<keyword evidence="7 14" id="KW-1133">Transmembrane helix</keyword>
<dbReference type="PANTHER" id="PTHR48086:SF3">
    <property type="entry name" value="SODIUM_PROLINE SYMPORTER"/>
    <property type="match status" value="1"/>
</dbReference>
<evidence type="ECO:0000256" key="9">
    <source>
        <dbReference type="ARBA" id="ARBA00023065"/>
    </source>
</evidence>
<feature type="transmembrane region" description="Helical" evidence="14">
    <location>
        <begin position="70"/>
        <end position="96"/>
    </location>
</feature>
<comment type="catalytic activity">
    <reaction evidence="12">
        <text>L-proline(in) + Na(+)(in) = L-proline(out) + Na(+)(out)</text>
        <dbReference type="Rhea" id="RHEA:28967"/>
        <dbReference type="ChEBI" id="CHEBI:29101"/>
        <dbReference type="ChEBI" id="CHEBI:60039"/>
    </reaction>
</comment>
<dbReference type="PROSITE" id="PS50283">
    <property type="entry name" value="NA_SOLUT_SYMP_3"/>
    <property type="match status" value="1"/>
</dbReference>
<evidence type="ECO:0000256" key="12">
    <source>
        <dbReference type="ARBA" id="ARBA00033708"/>
    </source>
</evidence>
<feature type="transmembrane region" description="Helical" evidence="14">
    <location>
        <begin position="390"/>
        <end position="408"/>
    </location>
</feature>
<keyword evidence="10 14" id="KW-0472">Membrane</keyword>
<feature type="transmembrane region" description="Helical" evidence="14">
    <location>
        <begin position="7"/>
        <end position="26"/>
    </location>
</feature>
<name>A0A2M8ZAF8_9FIRM</name>
<dbReference type="OrthoDB" id="9810181at2"/>
<dbReference type="EMBL" id="PGET01000001">
    <property type="protein sequence ID" value="PJJ30427.1"/>
    <property type="molecule type" value="Genomic_DNA"/>
</dbReference>
<dbReference type="GO" id="GO:0015824">
    <property type="term" value="P:proline transport"/>
    <property type="evidence" value="ECO:0007669"/>
    <property type="project" value="UniProtKB-UniRule"/>
</dbReference>
<proteinExistence type="inferred from homology"/>
<evidence type="ECO:0000256" key="11">
    <source>
        <dbReference type="ARBA" id="ARBA00023201"/>
    </source>
</evidence>
<feature type="transmembrane region" description="Helical" evidence="14">
    <location>
        <begin position="288"/>
        <end position="307"/>
    </location>
</feature>
<dbReference type="Pfam" id="PF00474">
    <property type="entry name" value="SSF"/>
    <property type="match status" value="1"/>
</dbReference>
<dbReference type="RefSeq" id="WP_100306684.1">
    <property type="nucleotide sequence ID" value="NZ_PGET01000001.1"/>
</dbReference>
<evidence type="ECO:0000256" key="4">
    <source>
        <dbReference type="ARBA" id="ARBA00022475"/>
    </source>
</evidence>
<comment type="subcellular location">
    <subcellularLocation>
        <location evidence="1 14">Cell membrane</location>
        <topology evidence="1 14">Multi-pass membrane protein</topology>
    </subcellularLocation>
</comment>
<feature type="transmembrane region" description="Helical" evidence="14">
    <location>
        <begin position="338"/>
        <end position="359"/>
    </location>
</feature>
<feature type="transmembrane region" description="Helical" evidence="14">
    <location>
        <begin position="127"/>
        <end position="145"/>
    </location>
</feature>
<dbReference type="GO" id="GO:0031402">
    <property type="term" value="F:sodium ion binding"/>
    <property type="evidence" value="ECO:0007669"/>
    <property type="project" value="UniProtKB-UniRule"/>
</dbReference>
<evidence type="ECO:0000256" key="7">
    <source>
        <dbReference type="ARBA" id="ARBA00022989"/>
    </source>
</evidence>
<evidence type="ECO:0000256" key="6">
    <source>
        <dbReference type="ARBA" id="ARBA00022847"/>
    </source>
</evidence>
<dbReference type="GO" id="GO:0005298">
    <property type="term" value="F:proline:sodium symporter activity"/>
    <property type="evidence" value="ECO:0007669"/>
    <property type="project" value="UniProtKB-UniRule"/>
</dbReference>
<dbReference type="Proteomes" id="UP000231092">
    <property type="component" value="Unassembled WGS sequence"/>
</dbReference>
<dbReference type="InterPro" id="IPR050277">
    <property type="entry name" value="Sodium:Solute_Symporter"/>
</dbReference>
<organism evidence="15 16">
    <name type="scientific">[Clostridium] celerecrescens 18A</name>
    <dbReference type="NCBI Taxonomy" id="1286362"/>
    <lineage>
        <taxon>Bacteria</taxon>
        <taxon>Bacillati</taxon>
        <taxon>Bacillota</taxon>
        <taxon>Clostridia</taxon>
        <taxon>Lachnospirales</taxon>
        <taxon>Lachnospiraceae</taxon>
        <taxon>Lacrimispora</taxon>
    </lineage>
</organism>
<accession>A0A2M8ZAF8</accession>
<keyword evidence="4 14" id="KW-1003">Cell membrane</keyword>
<dbReference type="PANTHER" id="PTHR48086">
    <property type="entry name" value="SODIUM/PROLINE SYMPORTER-RELATED"/>
    <property type="match status" value="1"/>
</dbReference>
<evidence type="ECO:0000256" key="10">
    <source>
        <dbReference type="ARBA" id="ARBA00023136"/>
    </source>
</evidence>
<gene>
    <name evidence="15" type="ORF">H171_4032</name>
</gene>
<evidence type="ECO:0000256" key="14">
    <source>
        <dbReference type="RuleBase" id="RU366012"/>
    </source>
</evidence>
<keyword evidence="8 14" id="KW-0915">Sodium</keyword>
<feature type="transmembrane region" description="Helical" evidence="14">
    <location>
        <begin position="477"/>
        <end position="495"/>
    </location>
</feature>
<dbReference type="CDD" id="cd11475">
    <property type="entry name" value="SLC5sbd_PutP"/>
    <property type="match status" value="1"/>
</dbReference>
<evidence type="ECO:0000313" key="16">
    <source>
        <dbReference type="Proteomes" id="UP000231092"/>
    </source>
</evidence>
<evidence type="ECO:0000256" key="5">
    <source>
        <dbReference type="ARBA" id="ARBA00022692"/>
    </source>
</evidence>
<evidence type="ECO:0000256" key="1">
    <source>
        <dbReference type="ARBA" id="ARBA00004651"/>
    </source>
</evidence>
<comment type="caution">
    <text evidence="15">The sequence shown here is derived from an EMBL/GenBank/DDBJ whole genome shotgun (WGS) entry which is preliminary data.</text>
</comment>
<comment type="similarity">
    <text evidence="2 13">Belongs to the sodium:solute symporter (SSF) (TC 2.A.21) family.</text>
</comment>
<feature type="transmembrane region" description="Helical" evidence="14">
    <location>
        <begin position="245"/>
        <end position="268"/>
    </location>
</feature>
<evidence type="ECO:0000256" key="13">
    <source>
        <dbReference type="RuleBase" id="RU362091"/>
    </source>
</evidence>
<feature type="transmembrane region" description="Helical" evidence="14">
    <location>
        <begin position="165"/>
        <end position="186"/>
    </location>
</feature>
<keyword evidence="3 14" id="KW-0813">Transport</keyword>
<dbReference type="InterPro" id="IPR011851">
    <property type="entry name" value="Na/Pro_symporter"/>
</dbReference>
<keyword evidence="14" id="KW-0029">Amino-acid transport</keyword>
<feature type="transmembrane region" description="Helical" evidence="14">
    <location>
        <begin position="444"/>
        <end position="465"/>
    </location>
</feature>
<keyword evidence="9 14" id="KW-0406">Ion transport</keyword>
<dbReference type="NCBIfam" id="TIGR00813">
    <property type="entry name" value="sss"/>
    <property type="match status" value="1"/>
</dbReference>
<keyword evidence="11 14" id="KW-0739">Sodium transport</keyword>
<evidence type="ECO:0000256" key="3">
    <source>
        <dbReference type="ARBA" id="ARBA00022448"/>
    </source>
</evidence>
<keyword evidence="6 14" id="KW-0769">Symport</keyword>
<sequence length="514" mass="55324">MSIGQAGILLSIIIYLVSMVYIGFYYSKKGGGDSADEFYLGGRKLGPLVTAMSAEASDMSSWLLMGLPGVAYLTGIADAGWTAIGLAVGTYLNWLLVAKRLRRYSVVCNSITIPDFFSRRYRDEKNILMCISAVIILIFFIPYTASGFKAIGTLFNSLFQIDYHGAMIAGAAVIVGYTVMGGFMAVSTTDLIQSIVMSIALVIIVFFGILVSGGWNNVMDNARSLEGYLSMVQVHNLSNGSATPYGFLSIISTLAWGLGYFGMPHILLRFMAINDEDKLRTSRRIATVWVVISMFVAVLIGIIGYSVSVAGHIPMLSTGSEAETIIIRLADLLGKSGFLLAIVAGVVLAGILACTMSTADSQLLTAASGVSQNLMQDFLKIKMSTKASMMVARLTVIGVALVGMILAWDPDNSVFTIVSFAWAGFGASFGPVMLFALFWKRSNLWGAIAGMVSGGVMVFIWKYAVRPLGSIWNIYELLPAFTTACAAIIIVSLVTSQPSKEIYQEFESVGSKMK</sequence>
<keyword evidence="5 14" id="KW-0812">Transmembrane</keyword>
<protein>
    <recommendedName>
        <fullName evidence="14">Sodium/proline symporter</fullName>
    </recommendedName>
    <alternativeName>
        <fullName evidence="14">Proline permease</fullName>
    </alternativeName>
</protein>
<dbReference type="InterPro" id="IPR001734">
    <property type="entry name" value="Na/solute_symporter"/>
</dbReference>
<reference evidence="15 16" key="1">
    <citation type="submission" date="2017-11" db="EMBL/GenBank/DDBJ databases">
        <title>Understudied soil microbes with underappreciated capabilities: Untangling the Clostridium saccharolyticum group.</title>
        <authorList>
            <person name="Leschine S."/>
        </authorList>
    </citation>
    <scope>NUCLEOTIDE SEQUENCE [LARGE SCALE GENOMIC DNA]</scope>
    <source>
        <strain evidence="15 16">18A</strain>
    </source>
</reference>
<feature type="transmembrane region" description="Helical" evidence="14">
    <location>
        <begin position="195"/>
        <end position="215"/>
    </location>
</feature>
<evidence type="ECO:0000256" key="2">
    <source>
        <dbReference type="ARBA" id="ARBA00006434"/>
    </source>
</evidence>
<feature type="transmembrane region" description="Helical" evidence="14">
    <location>
        <begin position="414"/>
        <end position="437"/>
    </location>
</feature>
<dbReference type="Gene3D" id="1.20.1730.10">
    <property type="entry name" value="Sodium/glucose cotransporter"/>
    <property type="match status" value="1"/>
</dbReference>
<dbReference type="AlphaFoldDB" id="A0A2M8ZAF8"/>
<evidence type="ECO:0000313" key="15">
    <source>
        <dbReference type="EMBL" id="PJJ30427.1"/>
    </source>
</evidence>